<organism evidence="2 3">
    <name type="scientific">Stylosanthes scabra</name>
    <dbReference type="NCBI Taxonomy" id="79078"/>
    <lineage>
        <taxon>Eukaryota</taxon>
        <taxon>Viridiplantae</taxon>
        <taxon>Streptophyta</taxon>
        <taxon>Embryophyta</taxon>
        <taxon>Tracheophyta</taxon>
        <taxon>Spermatophyta</taxon>
        <taxon>Magnoliopsida</taxon>
        <taxon>eudicotyledons</taxon>
        <taxon>Gunneridae</taxon>
        <taxon>Pentapetalae</taxon>
        <taxon>rosids</taxon>
        <taxon>fabids</taxon>
        <taxon>Fabales</taxon>
        <taxon>Fabaceae</taxon>
        <taxon>Papilionoideae</taxon>
        <taxon>50 kb inversion clade</taxon>
        <taxon>dalbergioids sensu lato</taxon>
        <taxon>Dalbergieae</taxon>
        <taxon>Pterocarpus clade</taxon>
        <taxon>Stylosanthes</taxon>
    </lineage>
</organism>
<feature type="region of interest" description="Disordered" evidence="1">
    <location>
        <begin position="1"/>
        <end position="42"/>
    </location>
</feature>
<dbReference type="EMBL" id="JASCZI010060586">
    <property type="protein sequence ID" value="MED6134287.1"/>
    <property type="molecule type" value="Genomic_DNA"/>
</dbReference>
<evidence type="ECO:0000256" key="1">
    <source>
        <dbReference type="SAM" id="MobiDB-lite"/>
    </source>
</evidence>
<dbReference type="Proteomes" id="UP001341840">
    <property type="component" value="Unassembled WGS sequence"/>
</dbReference>
<proteinExistence type="predicted"/>
<reference evidence="2 3" key="1">
    <citation type="journal article" date="2023" name="Plants (Basel)">
        <title>Bridging the Gap: Combining Genomics and Transcriptomics Approaches to Understand Stylosanthes scabra, an Orphan Legume from the Brazilian Caatinga.</title>
        <authorList>
            <person name="Ferreira-Neto J.R.C."/>
            <person name="da Silva M.D."/>
            <person name="Binneck E."/>
            <person name="de Melo N.F."/>
            <person name="da Silva R.H."/>
            <person name="de Melo A.L.T.M."/>
            <person name="Pandolfi V."/>
            <person name="Bustamante F.O."/>
            <person name="Brasileiro-Vidal A.C."/>
            <person name="Benko-Iseppon A.M."/>
        </authorList>
    </citation>
    <scope>NUCLEOTIDE SEQUENCE [LARGE SCALE GENOMIC DNA]</scope>
    <source>
        <tissue evidence="2">Leaves</tissue>
    </source>
</reference>
<protein>
    <submittedName>
        <fullName evidence="2">Uncharacterized protein</fullName>
    </submittedName>
</protein>
<evidence type="ECO:0000313" key="2">
    <source>
        <dbReference type="EMBL" id="MED6134287.1"/>
    </source>
</evidence>
<keyword evidence="3" id="KW-1185">Reference proteome</keyword>
<accession>A0ABU6SD07</accession>
<evidence type="ECO:0000313" key="3">
    <source>
        <dbReference type="Proteomes" id="UP001341840"/>
    </source>
</evidence>
<name>A0ABU6SD07_9FABA</name>
<gene>
    <name evidence="2" type="ORF">PIB30_035660</name>
</gene>
<comment type="caution">
    <text evidence="2">The sequence shown here is derived from an EMBL/GenBank/DDBJ whole genome shotgun (WGS) entry which is preliminary data.</text>
</comment>
<sequence length="96" mass="10743">MSRLRHGGHRDAVTHSASDAIRESNAATDRHTSGNGGVTSGDHRVTLVDFMKLRPSQFSESTDPSKVDNWFEEMERSLRAQQVPKVQKVEFVAHLL</sequence>